<feature type="compositionally biased region" description="Low complexity" evidence="1">
    <location>
        <begin position="136"/>
        <end position="148"/>
    </location>
</feature>
<dbReference type="AlphaFoldDB" id="A0A915KCT5"/>
<evidence type="ECO:0000256" key="1">
    <source>
        <dbReference type="SAM" id="MobiDB-lite"/>
    </source>
</evidence>
<name>A0A915KCT5_ROMCU</name>
<evidence type="ECO:0000313" key="2">
    <source>
        <dbReference type="Proteomes" id="UP000887565"/>
    </source>
</evidence>
<protein>
    <submittedName>
        <fullName evidence="3">Uncharacterized protein</fullName>
    </submittedName>
</protein>
<dbReference type="Proteomes" id="UP000887565">
    <property type="component" value="Unplaced"/>
</dbReference>
<proteinExistence type="predicted"/>
<organism evidence="2 3">
    <name type="scientific">Romanomermis culicivorax</name>
    <name type="common">Nematode worm</name>
    <dbReference type="NCBI Taxonomy" id="13658"/>
    <lineage>
        <taxon>Eukaryota</taxon>
        <taxon>Metazoa</taxon>
        <taxon>Ecdysozoa</taxon>
        <taxon>Nematoda</taxon>
        <taxon>Enoplea</taxon>
        <taxon>Dorylaimia</taxon>
        <taxon>Mermithida</taxon>
        <taxon>Mermithoidea</taxon>
        <taxon>Mermithidae</taxon>
        <taxon>Romanomermis</taxon>
    </lineage>
</organism>
<keyword evidence="2" id="KW-1185">Reference proteome</keyword>
<feature type="region of interest" description="Disordered" evidence="1">
    <location>
        <begin position="122"/>
        <end position="184"/>
    </location>
</feature>
<reference evidence="3" key="1">
    <citation type="submission" date="2022-11" db="UniProtKB">
        <authorList>
            <consortium name="WormBaseParasite"/>
        </authorList>
    </citation>
    <scope>IDENTIFICATION</scope>
</reference>
<dbReference type="WBParaSite" id="nRc.2.0.1.t35896-RA">
    <property type="protein sequence ID" value="nRc.2.0.1.t35896-RA"/>
    <property type="gene ID" value="nRc.2.0.1.g35896"/>
</dbReference>
<evidence type="ECO:0000313" key="3">
    <source>
        <dbReference type="WBParaSite" id="nRc.2.0.1.t35896-RA"/>
    </source>
</evidence>
<accession>A0A915KCT5</accession>
<feature type="compositionally biased region" description="Polar residues" evidence="1">
    <location>
        <begin position="170"/>
        <end position="184"/>
    </location>
</feature>
<sequence length="184" mass="18224">MGSTTGDSVAAVGDVSWAGAGDMSWAAASDVSWAAAGGVGSVAGSFVRGEEAMVTVSVGGVAATGGAAVHGAAATAGRRIGLACLTARRMASTVGEDGSPTNKNFSTGKIVIVPLAMNSSAHPGMSGHKSRIDTGATSTTSAAVSASTCDRSLSKQKTARFNPIMPIQKGNAQQLSSMPSHKIW</sequence>